<organism evidence="1 2">
    <name type="scientific">Richelia sinica FACHB-800</name>
    <dbReference type="NCBI Taxonomy" id="1357546"/>
    <lineage>
        <taxon>Bacteria</taxon>
        <taxon>Bacillati</taxon>
        <taxon>Cyanobacteriota</taxon>
        <taxon>Cyanophyceae</taxon>
        <taxon>Nostocales</taxon>
        <taxon>Nostocaceae</taxon>
        <taxon>Richelia</taxon>
    </lineage>
</organism>
<proteinExistence type="predicted"/>
<evidence type="ECO:0000313" key="1">
    <source>
        <dbReference type="EMBL" id="QXE24259.1"/>
    </source>
</evidence>
<dbReference type="Proteomes" id="UP000683511">
    <property type="component" value="Chromosome"/>
</dbReference>
<keyword evidence="2" id="KW-1185">Reference proteome</keyword>
<sequence>MRQIDKIFNPSNINFVNFTTENAINGELAARKNLQL</sequence>
<accession>A0A975T8W4</accession>
<reference evidence="1" key="1">
    <citation type="submission" date="2017-04" db="EMBL/GenBank/DDBJ databases">
        <title>Genome deletions in a multicellular cyanobacterial endosymbiont for morphological adaptation in marine diatoms.</title>
        <authorList>
            <person name="Wang Y."/>
            <person name="Gao H."/>
            <person name="Li R."/>
            <person name="Xu X."/>
        </authorList>
    </citation>
    <scope>NUCLEOTIDE SEQUENCE</scope>
    <source>
        <strain evidence="1">FACHB 800</strain>
    </source>
</reference>
<gene>
    <name evidence="1" type="ORF">B6N60_02963</name>
</gene>
<protein>
    <submittedName>
        <fullName evidence="1">Uncharacterized protein</fullName>
    </submittedName>
</protein>
<dbReference type="AlphaFoldDB" id="A0A975T8W4"/>
<name>A0A975T8W4_9NOST</name>
<dbReference type="KEGG" id="rsin:B6N60_02963"/>
<evidence type="ECO:0000313" key="2">
    <source>
        <dbReference type="Proteomes" id="UP000683511"/>
    </source>
</evidence>
<dbReference type="EMBL" id="CP021056">
    <property type="protein sequence ID" value="QXE24259.1"/>
    <property type="molecule type" value="Genomic_DNA"/>
</dbReference>